<name>A0A4R8M6U1_9BACT</name>
<accession>A0A4R8M6U1</accession>
<keyword evidence="3" id="KW-1185">Reference proteome</keyword>
<dbReference type="EMBL" id="SORI01000008">
    <property type="protein sequence ID" value="TDY60548.1"/>
    <property type="molecule type" value="Genomic_DNA"/>
</dbReference>
<dbReference type="GO" id="GO:0004222">
    <property type="term" value="F:metalloendopeptidase activity"/>
    <property type="evidence" value="ECO:0007669"/>
    <property type="project" value="TreeGrafter"/>
</dbReference>
<dbReference type="AlphaFoldDB" id="A0A4R8M6U1"/>
<dbReference type="Pfam" id="PF01551">
    <property type="entry name" value="Peptidase_M23"/>
    <property type="match status" value="1"/>
</dbReference>
<evidence type="ECO:0000259" key="1">
    <source>
        <dbReference type="Pfam" id="PF01551"/>
    </source>
</evidence>
<dbReference type="PANTHER" id="PTHR21666:SF270">
    <property type="entry name" value="MUREIN HYDROLASE ACTIVATOR ENVC"/>
    <property type="match status" value="1"/>
</dbReference>
<dbReference type="SUPFAM" id="SSF51261">
    <property type="entry name" value="Duplicated hybrid motif"/>
    <property type="match status" value="1"/>
</dbReference>
<proteinExistence type="predicted"/>
<dbReference type="InterPro" id="IPR050570">
    <property type="entry name" value="Cell_wall_metabolism_enzyme"/>
</dbReference>
<sequence length="312" mass="33123">MGLSARVRSAAGILLALLVFLVPGEAMARANVQYPSSVGAGNPFVIRVTSSPPLTGVSVEWQGRSVPLDVAVWNNHYIALGLFGTQTGKVKTGSHVMKITLQSNGTRRQVSCSIRVTPVKYQEDHLTLPESMVTPPANVLARIAEERKAVGKALSTITLSREWGLPLARPVDGIVTSPYGRRRILNKKPRSPHGGMDFRAATGTPVRAALPGRVILTGDHYYAGKSVYVDSGGGAISHYFHLDSIAVKEGDRVNRGAVIAKSGMTGRSTGPHLHFGLSLSGQMVNPEPLFEGTIAGMLEKTVSRGVSITGGK</sequence>
<dbReference type="Gene3D" id="2.70.70.10">
    <property type="entry name" value="Glucose Permease (Domain IIA)"/>
    <property type="match status" value="1"/>
</dbReference>
<evidence type="ECO:0000313" key="3">
    <source>
        <dbReference type="Proteomes" id="UP000295066"/>
    </source>
</evidence>
<dbReference type="PANTHER" id="PTHR21666">
    <property type="entry name" value="PEPTIDASE-RELATED"/>
    <property type="match status" value="1"/>
</dbReference>
<protein>
    <submittedName>
        <fullName evidence="2">Peptidase M23-like protein</fullName>
    </submittedName>
</protein>
<dbReference type="InterPro" id="IPR016047">
    <property type="entry name" value="M23ase_b-sheet_dom"/>
</dbReference>
<evidence type="ECO:0000313" key="2">
    <source>
        <dbReference type="EMBL" id="TDY60548.1"/>
    </source>
</evidence>
<comment type="caution">
    <text evidence="2">The sequence shown here is derived from an EMBL/GenBank/DDBJ whole genome shotgun (WGS) entry which is preliminary data.</text>
</comment>
<gene>
    <name evidence="2" type="ORF">C8D99_10897</name>
</gene>
<reference evidence="2 3" key="1">
    <citation type="submission" date="2019-03" db="EMBL/GenBank/DDBJ databases">
        <title>Genomic Encyclopedia of Type Strains, Phase IV (KMG-IV): sequencing the most valuable type-strain genomes for metagenomic binning, comparative biology and taxonomic classification.</title>
        <authorList>
            <person name="Goeker M."/>
        </authorList>
    </citation>
    <scope>NUCLEOTIDE SEQUENCE [LARGE SCALE GENOMIC DNA]</scope>
    <source>
        <strain evidence="2 3">DSM 25964</strain>
    </source>
</reference>
<dbReference type="CDD" id="cd12797">
    <property type="entry name" value="M23_peptidase"/>
    <property type="match status" value="1"/>
</dbReference>
<feature type="domain" description="M23ase beta-sheet core" evidence="1">
    <location>
        <begin position="192"/>
        <end position="286"/>
    </location>
</feature>
<dbReference type="RefSeq" id="WP_243833863.1">
    <property type="nucleotide sequence ID" value="NZ_SORI01000008.1"/>
</dbReference>
<dbReference type="Proteomes" id="UP000295066">
    <property type="component" value="Unassembled WGS sequence"/>
</dbReference>
<organism evidence="2 3">
    <name type="scientific">Aminivibrio pyruvatiphilus</name>
    <dbReference type="NCBI Taxonomy" id="1005740"/>
    <lineage>
        <taxon>Bacteria</taxon>
        <taxon>Thermotogati</taxon>
        <taxon>Synergistota</taxon>
        <taxon>Synergistia</taxon>
        <taxon>Synergistales</taxon>
        <taxon>Aminobacteriaceae</taxon>
        <taxon>Aminivibrio</taxon>
    </lineage>
</organism>
<dbReference type="InterPro" id="IPR011055">
    <property type="entry name" value="Dup_hybrid_motif"/>
</dbReference>